<sequence length="184" mass="21756">MERTVLKAASVSEDFWSYFLYRKLHLFRGPRDPKTMVSYFIEEQTAMREEDAKTRGIAASEELIERARTKFLGLTNDYITLMLRIGEFAHDRASKEFAEKELKIVQVRTDFDFRTWLVRMLFVIDAQPHKISLFHELLGQIEKAVLLEGRFVAQLFSVNKRDLDIDFELIRLNYPFVGKLNRKD</sequence>
<dbReference type="AlphaFoldDB" id="A0A523USA5"/>
<organism evidence="1 2">
    <name type="scientific">candidate division TA06 bacterium</name>
    <dbReference type="NCBI Taxonomy" id="2250710"/>
    <lineage>
        <taxon>Bacteria</taxon>
        <taxon>Bacteria division TA06</taxon>
    </lineage>
</organism>
<gene>
    <name evidence="1" type="ORF">E3J62_07880</name>
</gene>
<proteinExistence type="predicted"/>
<name>A0A523USA5_UNCT6</name>
<accession>A0A523USA5</accession>
<reference evidence="1 2" key="1">
    <citation type="submission" date="2019-03" db="EMBL/GenBank/DDBJ databases">
        <title>Metabolic potential of uncultured bacteria and archaea associated with petroleum seepage in deep-sea sediments.</title>
        <authorList>
            <person name="Dong X."/>
            <person name="Hubert C."/>
        </authorList>
    </citation>
    <scope>NUCLEOTIDE SEQUENCE [LARGE SCALE GENOMIC DNA]</scope>
    <source>
        <strain evidence="1">E44_bin18</strain>
    </source>
</reference>
<protein>
    <submittedName>
        <fullName evidence="1">Uncharacterized protein</fullName>
    </submittedName>
</protein>
<comment type="caution">
    <text evidence="1">The sequence shown here is derived from an EMBL/GenBank/DDBJ whole genome shotgun (WGS) entry which is preliminary data.</text>
</comment>
<evidence type="ECO:0000313" key="2">
    <source>
        <dbReference type="Proteomes" id="UP000315525"/>
    </source>
</evidence>
<evidence type="ECO:0000313" key="1">
    <source>
        <dbReference type="EMBL" id="TET45259.1"/>
    </source>
</evidence>
<dbReference type="Proteomes" id="UP000315525">
    <property type="component" value="Unassembled WGS sequence"/>
</dbReference>
<dbReference type="EMBL" id="SOJN01000088">
    <property type="protein sequence ID" value="TET45259.1"/>
    <property type="molecule type" value="Genomic_DNA"/>
</dbReference>